<evidence type="ECO:0000256" key="1">
    <source>
        <dbReference type="SAM" id="Phobius"/>
    </source>
</evidence>
<dbReference type="OrthoDB" id="282651at2759"/>
<name>A0A8S1K7V8_9CILI</name>
<dbReference type="Proteomes" id="UP000692954">
    <property type="component" value="Unassembled WGS sequence"/>
</dbReference>
<protein>
    <recommendedName>
        <fullName evidence="4">Transmembrane protein</fullName>
    </recommendedName>
</protein>
<organism evidence="2 3">
    <name type="scientific">Paramecium sonneborni</name>
    <dbReference type="NCBI Taxonomy" id="65129"/>
    <lineage>
        <taxon>Eukaryota</taxon>
        <taxon>Sar</taxon>
        <taxon>Alveolata</taxon>
        <taxon>Ciliophora</taxon>
        <taxon>Intramacronucleata</taxon>
        <taxon>Oligohymenophorea</taxon>
        <taxon>Peniculida</taxon>
        <taxon>Parameciidae</taxon>
        <taxon>Paramecium</taxon>
    </lineage>
</organism>
<sequence>MKKKPNYWKSTHFAASVQYLNFIIECIIFPLALILYINHYKMDRNLYDDWEYKPIIEIQKFKGQQCPADLETFFAYNYPETPSGCDCGFGEEGQDGEIDQEKLRNEHCQESDLDEGCVEVNPINSQNFYFWKGYSICGRRSEYTYRELFYERNCTGICNGVCQTKDQQNICGNYEDLTSKENLTQSYSNFTLNYGIDVCYEDGELLKQHPLLQLAYNCNIQSTEYAFIDEFDQYQLFEENEYPYESLPGLEYYKEIPKFGLFGEKFTEYNCTLKQIDVSNQRDNYIQVVFLVALIMAGCLMGFGAIFHSAIIQNLTRKGIFKHKIYKVTWKFYCPTTFLILLHMAHLAIVGTKLGFLAHFRNSMHSFIENKCTDWSNIMDLTFMRDIIDIELMPLCIPELILTFAAMILEILQLCLFDRRIPESIASPNLKGRESPSKSNNFILNFGFDKEENMEKHVLDTENIRINRKNEQLKLYNE</sequence>
<dbReference type="EMBL" id="CAJJDN010000005">
    <property type="protein sequence ID" value="CAD8051338.1"/>
    <property type="molecule type" value="Genomic_DNA"/>
</dbReference>
<feature type="transmembrane region" description="Helical" evidence="1">
    <location>
        <begin position="285"/>
        <end position="311"/>
    </location>
</feature>
<keyword evidence="1" id="KW-0472">Membrane</keyword>
<dbReference type="AlphaFoldDB" id="A0A8S1K7V8"/>
<reference evidence="2" key="1">
    <citation type="submission" date="2021-01" db="EMBL/GenBank/DDBJ databases">
        <authorList>
            <consortium name="Genoscope - CEA"/>
            <person name="William W."/>
        </authorList>
    </citation>
    <scope>NUCLEOTIDE SEQUENCE</scope>
</reference>
<gene>
    <name evidence="2" type="ORF">PSON_ATCC_30995.1.T0050524</name>
</gene>
<evidence type="ECO:0008006" key="4">
    <source>
        <dbReference type="Google" id="ProtNLM"/>
    </source>
</evidence>
<feature type="transmembrane region" description="Helical" evidence="1">
    <location>
        <begin position="12"/>
        <end position="37"/>
    </location>
</feature>
<feature type="transmembrane region" description="Helical" evidence="1">
    <location>
        <begin position="332"/>
        <end position="356"/>
    </location>
</feature>
<keyword evidence="1" id="KW-0812">Transmembrane</keyword>
<keyword evidence="3" id="KW-1185">Reference proteome</keyword>
<proteinExistence type="predicted"/>
<evidence type="ECO:0000313" key="2">
    <source>
        <dbReference type="EMBL" id="CAD8051338.1"/>
    </source>
</evidence>
<evidence type="ECO:0000313" key="3">
    <source>
        <dbReference type="Proteomes" id="UP000692954"/>
    </source>
</evidence>
<comment type="caution">
    <text evidence="2">The sequence shown here is derived from an EMBL/GenBank/DDBJ whole genome shotgun (WGS) entry which is preliminary data.</text>
</comment>
<keyword evidence="1" id="KW-1133">Transmembrane helix</keyword>
<accession>A0A8S1K7V8</accession>